<keyword evidence="4" id="KW-0560">Oxidoreductase</keyword>
<dbReference type="Gene3D" id="1.10.630.10">
    <property type="entry name" value="Cytochrome P450"/>
    <property type="match status" value="1"/>
</dbReference>
<dbReference type="PANTHER" id="PTHR24305">
    <property type="entry name" value="CYTOCHROME P450"/>
    <property type="match status" value="1"/>
</dbReference>
<dbReference type="STRING" id="1448308.A0A2T2NWE0"/>
<evidence type="ECO:0000256" key="1">
    <source>
        <dbReference type="ARBA" id="ARBA00001971"/>
    </source>
</evidence>
<sequence length="526" mass="60031">MDSPLKTLLLLAPLSAITLHEIVLRRVEVDHLTIPIIAASSAAYWASVFRFGFSSTSLVFVAFCGTLSVWILLYRALWHPLRRFPGPSGARLSKWWTVKQTWDSGWGWHRVQQRLQREYGDYVRTGPREISIFDPAAIQPMLGFKSKTTKGPFYDVMEKSLHLNRDKAFHRQRRKVWDNAMKDSLSDYAPRIEEFTDQLLTRLREENGKSVQLLEYCTYYSYDVMAALAFGKPMGFVKGEQNDVAASILNTFTQGLTAMGLMYHMPWLMNALGILTSLAGPMKEWRDWSVKSMKERMELADAQPDLIEHLITNTPKDRSGLDLLYGESRLIISAGSETTSSALTIIFIHLAIHPHYMRALRKEYRDHASTYHCQRPLPLLDAIIQESMRLWPSVYFGPQRVTPPEGLQIGGMYIPGDTIIQMPPFAINRDTRNFVRPDDFIPERWTTQPELILNKSAFNPFSTGPYNCVGKGLANMELRSVVGRVINEFDIVLPEGFVADDYFKAIKEHFTAGPPKQAVKFVKVDD</sequence>
<evidence type="ECO:0000256" key="5">
    <source>
        <dbReference type="ARBA" id="ARBA00023004"/>
    </source>
</evidence>
<dbReference type="InterPro" id="IPR050121">
    <property type="entry name" value="Cytochrome_P450_monoxygenase"/>
</dbReference>
<comment type="similarity">
    <text evidence="2">Belongs to the cytochrome P450 family.</text>
</comment>
<dbReference type="GO" id="GO:0016705">
    <property type="term" value="F:oxidoreductase activity, acting on paired donors, with incorporation or reduction of molecular oxygen"/>
    <property type="evidence" value="ECO:0007669"/>
    <property type="project" value="InterPro"/>
</dbReference>
<organism evidence="9 10">
    <name type="scientific">Corynespora cassiicola Philippines</name>
    <dbReference type="NCBI Taxonomy" id="1448308"/>
    <lineage>
        <taxon>Eukaryota</taxon>
        <taxon>Fungi</taxon>
        <taxon>Dikarya</taxon>
        <taxon>Ascomycota</taxon>
        <taxon>Pezizomycotina</taxon>
        <taxon>Dothideomycetes</taxon>
        <taxon>Pleosporomycetidae</taxon>
        <taxon>Pleosporales</taxon>
        <taxon>Corynesporascaceae</taxon>
        <taxon>Corynespora</taxon>
    </lineage>
</organism>
<dbReference type="Pfam" id="PF00067">
    <property type="entry name" value="p450"/>
    <property type="match status" value="1"/>
</dbReference>
<dbReference type="SUPFAM" id="SSF48264">
    <property type="entry name" value="Cytochrome P450"/>
    <property type="match status" value="1"/>
</dbReference>
<dbReference type="PRINTS" id="PR00385">
    <property type="entry name" value="P450"/>
</dbReference>
<evidence type="ECO:0000256" key="6">
    <source>
        <dbReference type="ARBA" id="ARBA00023033"/>
    </source>
</evidence>
<dbReference type="OrthoDB" id="6692864at2759"/>
<keyword evidence="6" id="KW-0503">Monooxygenase</keyword>
<keyword evidence="10" id="KW-1185">Reference proteome</keyword>
<dbReference type="AlphaFoldDB" id="A0A2T2NWE0"/>
<evidence type="ECO:0000313" key="10">
    <source>
        <dbReference type="Proteomes" id="UP000240883"/>
    </source>
</evidence>
<reference evidence="9 10" key="1">
    <citation type="journal article" date="2018" name="Front. Microbiol.">
        <title>Genome-Wide Analysis of Corynespora cassiicola Leaf Fall Disease Putative Effectors.</title>
        <authorList>
            <person name="Lopez D."/>
            <person name="Ribeiro S."/>
            <person name="Label P."/>
            <person name="Fumanal B."/>
            <person name="Venisse J.S."/>
            <person name="Kohler A."/>
            <person name="de Oliveira R.R."/>
            <person name="Labutti K."/>
            <person name="Lipzen A."/>
            <person name="Lail K."/>
            <person name="Bauer D."/>
            <person name="Ohm R.A."/>
            <person name="Barry K.W."/>
            <person name="Spatafora J."/>
            <person name="Grigoriev I.V."/>
            <person name="Martin F.M."/>
            <person name="Pujade-Renaud V."/>
        </authorList>
    </citation>
    <scope>NUCLEOTIDE SEQUENCE [LARGE SCALE GENOMIC DNA]</scope>
    <source>
        <strain evidence="9 10">Philippines</strain>
    </source>
</reference>
<comment type="cofactor">
    <cofactor evidence="1 7">
        <name>heme</name>
        <dbReference type="ChEBI" id="CHEBI:30413"/>
    </cofactor>
</comment>
<evidence type="ECO:0000256" key="4">
    <source>
        <dbReference type="ARBA" id="ARBA00023002"/>
    </source>
</evidence>
<keyword evidence="8" id="KW-0812">Transmembrane</keyword>
<dbReference type="GO" id="GO:0020037">
    <property type="term" value="F:heme binding"/>
    <property type="evidence" value="ECO:0007669"/>
    <property type="project" value="InterPro"/>
</dbReference>
<evidence type="ECO:0000256" key="8">
    <source>
        <dbReference type="SAM" id="Phobius"/>
    </source>
</evidence>
<dbReference type="InterPro" id="IPR002401">
    <property type="entry name" value="Cyt_P450_E_grp-I"/>
</dbReference>
<protein>
    <submittedName>
        <fullName evidence="9">Cytochrome P450</fullName>
    </submittedName>
</protein>
<keyword evidence="8" id="KW-0472">Membrane</keyword>
<proteinExistence type="inferred from homology"/>
<keyword evidence="7" id="KW-0349">Heme</keyword>
<dbReference type="PRINTS" id="PR00463">
    <property type="entry name" value="EP450I"/>
</dbReference>
<dbReference type="PANTHER" id="PTHR24305:SF187">
    <property type="entry name" value="P450, PUTATIVE (EUROFUNG)-RELATED"/>
    <property type="match status" value="1"/>
</dbReference>
<feature type="transmembrane region" description="Helical" evidence="8">
    <location>
        <begin position="48"/>
        <end position="73"/>
    </location>
</feature>
<dbReference type="Proteomes" id="UP000240883">
    <property type="component" value="Unassembled WGS sequence"/>
</dbReference>
<dbReference type="InterPro" id="IPR036396">
    <property type="entry name" value="Cyt_P450_sf"/>
</dbReference>
<evidence type="ECO:0000256" key="7">
    <source>
        <dbReference type="PIRSR" id="PIRSR602401-1"/>
    </source>
</evidence>
<evidence type="ECO:0000256" key="3">
    <source>
        <dbReference type="ARBA" id="ARBA00022723"/>
    </source>
</evidence>
<keyword evidence="8" id="KW-1133">Transmembrane helix</keyword>
<keyword evidence="3 7" id="KW-0479">Metal-binding</keyword>
<dbReference type="GO" id="GO:0005506">
    <property type="term" value="F:iron ion binding"/>
    <property type="evidence" value="ECO:0007669"/>
    <property type="project" value="InterPro"/>
</dbReference>
<dbReference type="CDD" id="cd11061">
    <property type="entry name" value="CYP67-like"/>
    <property type="match status" value="1"/>
</dbReference>
<feature type="binding site" description="axial binding residue" evidence="7">
    <location>
        <position position="468"/>
    </location>
    <ligand>
        <name>heme</name>
        <dbReference type="ChEBI" id="CHEBI:30413"/>
    </ligand>
    <ligandPart>
        <name>Fe</name>
        <dbReference type="ChEBI" id="CHEBI:18248"/>
    </ligandPart>
</feature>
<accession>A0A2T2NWE0</accession>
<name>A0A2T2NWE0_CORCC</name>
<dbReference type="EMBL" id="KZ678133">
    <property type="protein sequence ID" value="PSN69408.1"/>
    <property type="molecule type" value="Genomic_DNA"/>
</dbReference>
<evidence type="ECO:0000256" key="2">
    <source>
        <dbReference type="ARBA" id="ARBA00010617"/>
    </source>
</evidence>
<gene>
    <name evidence="9" type="ORF">BS50DRAFT_550251</name>
</gene>
<dbReference type="GO" id="GO:0004497">
    <property type="term" value="F:monooxygenase activity"/>
    <property type="evidence" value="ECO:0007669"/>
    <property type="project" value="UniProtKB-KW"/>
</dbReference>
<keyword evidence="5 7" id="KW-0408">Iron</keyword>
<dbReference type="InterPro" id="IPR001128">
    <property type="entry name" value="Cyt_P450"/>
</dbReference>
<evidence type="ECO:0000313" key="9">
    <source>
        <dbReference type="EMBL" id="PSN69408.1"/>
    </source>
</evidence>